<evidence type="ECO:0000256" key="6">
    <source>
        <dbReference type="ARBA" id="ARBA00022840"/>
    </source>
</evidence>
<evidence type="ECO:0000313" key="10">
    <source>
        <dbReference type="Proteomes" id="UP000276588"/>
    </source>
</evidence>
<dbReference type="InterPro" id="IPR003594">
    <property type="entry name" value="HATPase_dom"/>
</dbReference>
<keyword evidence="5" id="KW-0418">Kinase</keyword>
<evidence type="ECO:0000256" key="1">
    <source>
        <dbReference type="ARBA" id="ARBA00000085"/>
    </source>
</evidence>
<dbReference type="Pfam" id="PF08448">
    <property type="entry name" value="PAS_4"/>
    <property type="match status" value="1"/>
</dbReference>
<dbReference type="OrthoDB" id="342253at2157"/>
<proteinExistence type="predicted"/>
<feature type="transmembrane region" description="Helical" evidence="7">
    <location>
        <begin position="148"/>
        <end position="170"/>
    </location>
</feature>
<dbReference type="PRINTS" id="PR00344">
    <property type="entry name" value="BCTRLSENSOR"/>
</dbReference>
<dbReference type="GO" id="GO:0004673">
    <property type="term" value="F:protein histidine kinase activity"/>
    <property type="evidence" value="ECO:0007669"/>
    <property type="project" value="UniProtKB-EC"/>
</dbReference>
<dbReference type="Pfam" id="PF02518">
    <property type="entry name" value="HATPase_c"/>
    <property type="match status" value="1"/>
</dbReference>
<keyword evidence="7" id="KW-1133">Transmembrane helix</keyword>
<dbReference type="InterPro" id="IPR005467">
    <property type="entry name" value="His_kinase_dom"/>
</dbReference>
<reference evidence="9 10" key="1">
    <citation type="submission" date="2018-06" db="EMBL/GenBank/DDBJ databases">
        <title>Halonotius sp. F13-13 a new haloarchaeeon isolated from a solar saltern from Isla Cristina, Huelva, Spain.</title>
        <authorList>
            <person name="Duran-Viseras A."/>
            <person name="Sanchez-Porro C."/>
            <person name="Ventosa A."/>
        </authorList>
    </citation>
    <scope>NUCLEOTIDE SEQUENCE [LARGE SCALE GENOMIC DNA]</scope>
    <source>
        <strain evidence="9 10">F13-13</strain>
    </source>
</reference>
<evidence type="ECO:0000256" key="7">
    <source>
        <dbReference type="SAM" id="Phobius"/>
    </source>
</evidence>
<accession>A0A3A6PR15</accession>
<comment type="catalytic activity">
    <reaction evidence="1">
        <text>ATP + protein L-histidine = ADP + protein N-phospho-L-histidine.</text>
        <dbReference type="EC" id="2.7.13.3"/>
    </reaction>
</comment>
<evidence type="ECO:0000313" key="9">
    <source>
        <dbReference type="EMBL" id="RJX44231.1"/>
    </source>
</evidence>
<dbReference type="CDD" id="cd00075">
    <property type="entry name" value="HATPase"/>
    <property type="match status" value="1"/>
</dbReference>
<dbReference type="InterPro" id="IPR004358">
    <property type="entry name" value="Sig_transdc_His_kin-like_C"/>
</dbReference>
<dbReference type="PROSITE" id="PS50109">
    <property type="entry name" value="HIS_KIN"/>
    <property type="match status" value="1"/>
</dbReference>
<dbReference type="SUPFAM" id="SSF55785">
    <property type="entry name" value="PYP-like sensor domain (PAS domain)"/>
    <property type="match status" value="1"/>
</dbReference>
<evidence type="ECO:0000259" key="8">
    <source>
        <dbReference type="PROSITE" id="PS50109"/>
    </source>
</evidence>
<evidence type="ECO:0000256" key="2">
    <source>
        <dbReference type="ARBA" id="ARBA00012438"/>
    </source>
</evidence>
<dbReference type="Proteomes" id="UP000276588">
    <property type="component" value="Unassembled WGS sequence"/>
</dbReference>
<dbReference type="PANTHER" id="PTHR44936:SF10">
    <property type="entry name" value="SENSOR PROTEIN RSTB"/>
    <property type="match status" value="1"/>
</dbReference>
<dbReference type="Pfam" id="PF16927">
    <property type="entry name" value="HisKA_7TM"/>
    <property type="match status" value="1"/>
</dbReference>
<dbReference type="InterPro" id="IPR031621">
    <property type="entry name" value="HisKA_7TM"/>
</dbReference>
<dbReference type="PANTHER" id="PTHR44936">
    <property type="entry name" value="SENSOR PROTEIN CREC"/>
    <property type="match status" value="1"/>
</dbReference>
<comment type="caution">
    <text evidence="9">The sequence shown here is derived from an EMBL/GenBank/DDBJ whole genome shotgun (WGS) entry which is preliminary data.</text>
</comment>
<dbReference type="EC" id="2.7.13.3" evidence="2"/>
<dbReference type="GO" id="GO:0005524">
    <property type="term" value="F:ATP binding"/>
    <property type="evidence" value="ECO:0007669"/>
    <property type="project" value="UniProtKB-KW"/>
</dbReference>
<protein>
    <recommendedName>
        <fullName evidence="2">histidine kinase</fullName>
        <ecNumber evidence="2">2.7.13.3</ecNumber>
    </recommendedName>
</protein>
<dbReference type="InterPro" id="IPR050980">
    <property type="entry name" value="2C_sensor_his_kinase"/>
</dbReference>
<keyword evidence="6" id="KW-0067">ATP-binding</keyword>
<feature type="transmembrane region" description="Helical" evidence="7">
    <location>
        <begin position="6"/>
        <end position="29"/>
    </location>
</feature>
<keyword evidence="7" id="KW-0472">Membrane</keyword>
<feature type="transmembrane region" description="Helical" evidence="7">
    <location>
        <begin position="177"/>
        <end position="196"/>
    </location>
</feature>
<evidence type="ECO:0000256" key="4">
    <source>
        <dbReference type="ARBA" id="ARBA00022741"/>
    </source>
</evidence>
<name>A0A3A6PR15_9EURY</name>
<dbReference type="SUPFAM" id="SSF55874">
    <property type="entry name" value="ATPase domain of HSP90 chaperone/DNA topoisomerase II/histidine kinase"/>
    <property type="match status" value="1"/>
</dbReference>
<feature type="transmembrane region" description="Helical" evidence="7">
    <location>
        <begin position="41"/>
        <end position="64"/>
    </location>
</feature>
<dbReference type="AlphaFoldDB" id="A0A3A6PR15"/>
<sequence>MLFEFGSVLFWHVLAFGLACVLGLGSAIWTYHRRDQHAAQAFLLFLGVTVAWNATVLLRIVGSVALGWELHLIEQFFQVLMTLVWLYFAAVYAGYRSVLMRRSVASPLAAVGIGMLAVESFPPIAARTNTDPTTIQEPFAFVTWTDTALSGIVEVLALAAFAIGSGLILYKLLTANYVQAWQIALVFAATSGAILVEVVESSIPHAVSGVDYPAIAVTGVGVSYVVGLYRYDLFGYTPVDMSDVIDGITAPVVVLNPEQRIVDFNASAAAMFPAVAAGERADAVLPTAVIDAVPADLTAPTDTEVTLSRDGDERVHRLYAAPLDSFGDSYGVAITVRDITTQRRREENLALLKQILTRALRHNIRNKVDIVQANSQALIDQLDGTEETQARAAFEAADDLLSISTKARTMKDVAEHRGRTTPVAMCELLSQTVAEYDQQYPETTFVVDCPSACTVEVTPDIKPAVENLIENAAEHNPAADAEVRVTLDQQADAVVLTIADNGPGIPANELTVLERGREDVLSHGSGLGLWIVTMVVEEIDGTITYDTGDDGTTITLRLNRSPA</sequence>
<dbReference type="EMBL" id="QKNY01000005">
    <property type="protein sequence ID" value="RJX44231.1"/>
    <property type="molecule type" value="Genomic_DNA"/>
</dbReference>
<evidence type="ECO:0000256" key="3">
    <source>
        <dbReference type="ARBA" id="ARBA00022679"/>
    </source>
</evidence>
<gene>
    <name evidence="9" type="ORF">DM826_03925</name>
</gene>
<keyword evidence="3" id="KW-0808">Transferase</keyword>
<dbReference type="Gene3D" id="3.30.450.20">
    <property type="entry name" value="PAS domain"/>
    <property type="match status" value="1"/>
</dbReference>
<feature type="transmembrane region" description="Helical" evidence="7">
    <location>
        <begin position="107"/>
        <end position="128"/>
    </location>
</feature>
<dbReference type="InterPro" id="IPR035965">
    <property type="entry name" value="PAS-like_dom_sf"/>
</dbReference>
<keyword evidence="10" id="KW-1185">Reference proteome</keyword>
<dbReference type="InterPro" id="IPR013656">
    <property type="entry name" value="PAS_4"/>
</dbReference>
<dbReference type="RefSeq" id="WP_120101698.1">
    <property type="nucleotide sequence ID" value="NZ_QKNY01000005.1"/>
</dbReference>
<dbReference type="Gene3D" id="3.30.565.10">
    <property type="entry name" value="Histidine kinase-like ATPase, C-terminal domain"/>
    <property type="match status" value="1"/>
</dbReference>
<keyword evidence="7" id="KW-0812">Transmembrane</keyword>
<dbReference type="SMART" id="SM00387">
    <property type="entry name" value="HATPase_c"/>
    <property type="match status" value="1"/>
</dbReference>
<feature type="transmembrane region" description="Helical" evidence="7">
    <location>
        <begin position="76"/>
        <end position="95"/>
    </location>
</feature>
<dbReference type="InterPro" id="IPR036890">
    <property type="entry name" value="HATPase_C_sf"/>
</dbReference>
<organism evidence="9 10">
    <name type="scientific">Halonotius aquaticus</name>
    <dbReference type="NCBI Taxonomy" id="2216978"/>
    <lineage>
        <taxon>Archaea</taxon>
        <taxon>Methanobacteriati</taxon>
        <taxon>Methanobacteriota</taxon>
        <taxon>Stenosarchaea group</taxon>
        <taxon>Halobacteria</taxon>
        <taxon>Halobacteriales</taxon>
        <taxon>Haloferacaceae</taxon>
        <taxon>Halonotius</taxon>
    </lineage>
</organism>
<keyword evidence="4" id="KW-0547">Nucleotide-binding</keyword>
<feature type="domain" description="Histidine kinase" evidence="8">
    <location>
        <begin position="359"/>
        <end position="562"/>
    </location>
</feature>
<evidence type="ECO:0000256" key="5">
    <source>
        <dbReference type="ARBA" id="ARBA00022777"/>
    </source>
</evidence>